<proteinExistence type="predicted"/>
<feature type="transmembrane region" description="Helical" evidence="1">
    <location>
        <begin position="96"/>
        <end position="114"/>
    </location>
</feature>
<comment type="caution">
    <text evidence="2">The sequence shown here is derived from an EMBL/GenBank/DDBJ whole genome shotgun (WGS) entry which is preliminary data.</text>
</comment>
<feature type="transmembrane region" description="Helical" evidence="1">
    <location>
        <begin position="68"/>
        <end position="87"/>
    </location>
</feature>
<evidence type="ECO:0000313" key="2">
    <source>
        <dbReference type="EMBL" id="GAH27359.1"/>
    </source>
</evidence>
<name>X1FD69_9ZZZZ</name>
<protein>
    <submittedName>
        <fullName evidence="2">Uncharacterized protein</fullName>
    </submittedName>
</protein>
<keyword evidence="1" id="KW-0472">Membrane</keyword>
<sequence length="117" mass="13782">MHKSPFTFGFIEARQIPVKLSDKIVKNGTGKNVVLDKIKNTFLWLYHRFLLMPIRFDFIILINNLKYYLYDIFPGLIIFSILGYVVIFKGKEKSKLNFAIFSLISSIFWIFKLIPGR</sequence>
<reference evidence="2" key="1">
    <citation type="journal article" date="2014" name="Front. Microbiol.">
        <title>High frequency of phylogenetically diverse reductive dehalogenase-homologous genes in deep subseafloor sedimentary metagenomes.</title>
        <authorList>
            <person name="Kawai M."/>
            <person name="Futagami T."/>
            <person name="Toyoda A."/>
            <person name="Takaki Y."/>
            <person name="Nishi S."/>
            <person name="Hori S."/>
            <person name="Arai W."/>
            <person name="Tsubouchi T."/>
            <person name="Morono Y."/>
            <person name="Uchiyama I."/>
            <person name="Ito T."/>
            <person name="Fujiyama A."/>
            <person name="Inagaki F."/>
            <person name="Takami H."/>
        </authorList>
    </citation>
    <scope>NUCLEOTIDE SEQUENCE</scope>
    <source>
        <strain evidence="2">Expedition CK06-06</strain>
    </source>
</reference>
<keyword evidence="1" id="KW-0812">Transmembrane</keyword>
<dbReference type="AlphaFoldDB" id="X1FD69"/>
<dbReference type="EMBL" id="BARU01003780">
    <property type="protein sequence ID" value="GAH27359.1"/>
    <property type="molecule type" value="Genomic_DNA"/>
</dbReference>
<organism evidence="2">
    <name type="scientific">marine sediment metagenome</name>
    <dbReference type="NCBI Taxonomy" id="412755"/>
    <lineage>
        <taxon>unclassified sequences</taxon>
        <taxon>metagenomes</taxon>
        <taxon>ecological metagenomes</taxon>
    </lineage>
</organism>
<feature type="non-terminal residue" evidence="2">
    <location>
        <position position="117"/>
    </location>
</feature>
<accession>X1FD69</accession>
<keyword evidence="1" id="KW-1133">Transmembrane helix</keyword>
<gene>
    <name evidence="2" type="ORF">S03H2_07965</name>
</gene>
<evidence type="ECO:0000256" key="1">
    <source>
        <dbReference type="SAM" id="Phobius"/>
    </source>
</evidence>